<dbReference type="Pfam" id="PF01925">
    <property type="entry name" value="TauE"/>
    <property type="match status" value="1"/>
</dbReference>
<comment type="subcellular location">
    <subcellularLocation>
        <location evidence="1">Membrane</location>
        <topology evidence="1">Multi-pass membrane protein</topology>
    </subcellularLocation>
</comment>
<evidence type="ECO:0000256" key="4">
    <source>
        <dbReference type="ARBA" id="ARBA00023136"/>
    </source>
</evidence>
<evidence type="ECO:0000256" key="1">
    <source>
        <dbReference type="ARBA" id="ARBA00004141"/>
    </source>
</evidence>
<feature type="transmembrane region" description="Helical" evidence="5">
    <location>
        <begin position="284"/>
        <end position="302"/>
    </location>
</feature>
<name>A0A6J7GS60_9ZZZZ</name>
<organism evidence="6">
    <name type="scientific">freshwater metagenome</name>
    <dbReference type="NCBI Taxonomy" id="449393"/>
    <lineage>
        <taxon>unclassified sequences</taxon>
        <taxon>metagenomes</taxon>
        <taxon>ecological metagenomes</taxon>
    </lineage>
</organism>
<keyword evidence="2 5" id="KW-0812">Transmembrane</keyword>
<feature type="transmembrane region" description="Helical" evidence="5">
    <location>
        <begin position="22"/>
        <end position="46"/>
    </location>
</feature>
<reference evidence="6" key="1">
    <citation type="submission" date="2020-05" db="EMBL/GenBank/DDBJ databases">
        <authorList>
            <person name="Chiriac C."/>
            <person name="Salcher M."/>
            <person name="Ghai R."/>
            <person name="Kavagutti S V."/>
        </authorList>
    </citation>
    <scope>NUCLEOTIDE SEQUENCE</scope>
</reference>
<keyword evidence="3 5" id="KW-1133">Transmembrane helix</keyword>
<dbReference type="PANTHER" id="PTHR43701">
    <property type="entry name" value="MEMBRANE TRANSPORTER PROTEIN MJ0441-RELATED"/>
    <property type="match status" value="1"/>
</dbReference>
<dbReference type="InterPro" id="IPR002781">
    <property type="entry name" value="TM_pro_TauE-like"/>
</dbReference>
<sequence>MGDIPYLAARYALPVSFTDIDFALSLGGLIAGIVVGLTGMGGAALVTPMLVLVFGINPATAVSSDVVASAIMKPFGSWVHIRNHTVHWGLVRWLCTGSIPGVLVGTWIFNATLQESDAADTIKFWLGAVLVVAVLAMIAKTYIARRQKAKYGAQTQLGIDMPVKPIPTVILGASVGLIVGMTSVGSGSLIVTVLLLLYPLLRPSVLVGTDLVQAVPMLIAGAIAHAGFGVIDIAVVVSLLIGQIPGVIIGARMSTRYDGHLLRYLLIVILGATALKLLGVVSSLTAGIIAIAGVVLVCGLMLRELRNKDDVHEEGEEPAEVR</sequence>
<dbReference type="EMBL" id="CAFBMC010000090">
    <property type="protein sequence ID" value="CAB4907565.1"/>
    <property type="molecule type" value="Genomic_DNA"/>
</dbReference>
<dbReference type="AlphaFoldDB" id="A0A6J7GS60"/>
<feature type="transmembrane region" description="Helical" evidence="5">
    <location>
        <begin position="261"/>
        <end position="278"/>
    </location>
</feature>
<proteinExistence type="predicted"/>
<evidence type="ECO:0000256" key="2">
    <source>
        <dbReference type="ARBA" id="ARBA00022692"/>
    </source>
</evidence>
<feature type="transmembrane region" description="Helical" evidence="5">
    <location>
        <begin position="122"/>
        <end position="143"/>
    </location>
</feature>
<evidence type="ECO:0000313" key="6">
    <source>
        <dbReference type="EMBL" id="CAB4907565.1"/>
    </source>
</evidence>
<dbReference type="PANTHER" id="PTHR43701:SF2">
    <property type="entry name" value="MEMBRANE TRANSPORTER PROTEIN YJNA-RELATED"/>
    <property type="match status" value="1"/>
</dbReference>
<dbReference type="InterPro" id="IPR051598">
    <property type="entry name" value="TSUP/Inactive_protease-like"/>
</dbReference>
<feature type="transmembrane region" description="Helical" evidence="5">
    <location>
        <begin position="90"/>
        <end position="110"/>
    </location>
</feature>
<evidence type="ECO:0000256" key="3">
    <source>
        <dbReference type="ARBA" id="ARBA00022989"/>
    </source>
</evidence>
<gene>
    <name evidence="6" type="ORF">UFOPK3495_01367</name>
</gene>
<evidence type="ECO:0000256" key="5">
    <source>
        <dbReference type="SAM" id="Phobius"/>
    </source>
</evidence>
<dbReference type="GO" id="GO:0016020">
    <property type="term" value="C:membrane"/>
    <property type="evidence" value="ECO:0007669"/>
    <property type="project" value="UniProtKB-SubCell"/>
</dbReference>
<protein>
    <submittedName>
        <fullName evidence="6">Unannotated protein</fullName>
    </submittedName>
</protein>
<feature type="transmembrane region" description="Helical" evidence="5">
    <location>
        <begin position="169"/>
        <end position="198"/>
    </location>
</feature>
<accession>A0A6J7GS60</accession>
<keyword evidence="4 5" id="KW-0472">Membrane</keyword>
<feature type="transmembrane region" description="Helical" evidence="5">
    <location>
        <begin position="218"/>
        <end position="241"/>
    </location>
</feature>